<protein>
    <recommendedName>
        <fullName evidence="1">DUF559 domain-containing protein</fullName>
    </recommendedName>
</protein>
<name>A0A841BW92_9ACTN</name>
<proteinExistence type="predicted"/>
<reference evidence="2 3" key="1">
    <citation type="submission" date="2020-08" db="EMBL/GenBank/DDBJ databases">
        <title>Sequencing the genomes of 1000 actinobacteria strains.</title>
        <authorList>
            <person name="Klenk H.-P."/>
        </authorList>
    </citation>
    <scope>NUCLEOTIDE SEQUENCE [LARGE SCALE GENOMIC DNA]</scope>
    <source>
        <strain evidence="2 3">DSM 45362</strain>
    </source>
</reference>
<sequence length="295" mass="33143">MPTPPLTPRELAVAPFRGSDAIARGLLTRGMLRSSAWRRLYRDVYVHEEIAIDHRVSCEAAALLLPPGAAVAGLSAAHVWGVTPLPVGDVTVIVPRGQNMRVQPGIEVRRGALPPSDIVSPLGFPVTSALRTAFDLARELPPTEAVIVLDTFLKKQRINQARLADYLDARPSWPGVKAARTALFRADPLSESPMETRTRLLIADSDLPMPFSQYKVYSGKRFIARVDFAYPDCLLALEYEGDHHRHRDVFRSDIERLNRMRLLGWTVLRFTADDILRYPDNLITQIRAALRRRRI</sequence>
<comment type="caution">
    <text evidence="2">The sequence shown here is derived from an EMBL/GenBank/DDBJ whole genome shotgun (WGS) entry which is preliminary data.</text>
</comment>
<dbReference type="EMBL" id="JACHMN010000002">
    <property type="protein sequence ID" value="MBB5871419.1"/>
    <property type="molecule type" value="Genomic_DNA"/>
</dbReference>
<keyword evidence="3" id="KW-1185">Reference proteome</keyword>
<dbReference type="InterPro" id="IPR007569">
    <property type="entry name" value="DUF559"/>
</dbReference>
<dbReference type="InterPro" id="IPR011335">
    <property type="entry name" value="Restrct_endonuc-II-like"/>
</dbReference>
<evidence type="ECO:0000259" key="1">
    <source>
        <dbReference type="Pfam" id="PF04480"/>
    </source>
</evidence>
<evidence type="ECO:0000313" key="2">
    <source>
        <dbReference type="EMBL" id="MBB5871419.1"/>
    </source>
</evidence>
<dbReference type="Gene3D" id="3.40.960.10">
    <property type="entry name" value="VSR Endonuclease"/>
    <property type="match status" value="1"/>
</dbReference>
<dbReference type="Proteomes" id="UP000587527">
    <property type="component" value="Unassembled WGS sequence"/>
</dbReference>
<evidence type="ECO:0000313" key="3">
    <source>
        <dbReference type="Proteomes" id="UP000587527"/>
    </source>
</evidence>
<organism evidence="2 3">
    <name type="scientific">Allocatelliglobosispora scoriae</name>
    <dbReference type="NCBI Taxonomy" id="643052"/>
    <lineage>
        <taxon>Bacteria</taxon>
        <taxon>Bacillati</taxon>
        <taxon>Actinomycetota</taxon>
        <taxon>Actinomycetes</taxon>
        <taxon>Micromonosporales</taxon>
        <taxon>Micromonosporaceae</taxon>
        <taxon>Allocatelliglobosispora</taxon>
    </lineage>
</organism>
<dbReference type="RefSeq" id="WP_184839454.1">
    <property type="nucleotide sequence ID" value="NZ_JACHMN010000002.1"/>
</dbReference>
<dbReference type="AlphaFoldDB" id="A0A841BW92"/>
<dbReference type="Pfam" id="PF04480">
    <property type="entry name" value="DUF559"/>
    <property type="match status" value="1"/>
</dbReference>
<dbReference type="SUPFAM" id="SSF52980">
    <property type="entry name" value="Restriction endonuclease-like"/>
    <property type="match status" value="1"/>
</dbReference>
<gene>
    <name evidence="2" type="ORF">F4553_004798</name>
</gene>
<feature type="domain" description="DUF559" evidence="1">
    <location>
        <begin position="226"/>
        <end position="290"/>
    </location>
</feature>
<accession>A0A841BW92</accession>